<evidence type="ECO:0008006" key="4">
    <source>
        <dbReference type="Google" id="ProtNLM"/>
    </source>
</evidence>
<protein>
    <recommendedName>
        <fullName evidence="4">YjbF family lipoprotein</fullName>
    </recommendedName>
</protein>
<accession>A0A2T4JLR7</accession>
<comment type="caution">
    <text evidence="2">The sequence shown here is derived from an EMBL/GenBank/DDBJ whole genome shotgun (WGS) entry which is preliminary data.</text>
</comment>
<dbReference type="InterPro" id="IPR023373">
    <property type="entry name" value="YmcC_sf"/>
</dbReference>
<reference evidence="2 3" key="1">
    <citation type="submission" date="2018-03" db="EMBL/GenBank/DDBJ databases">
        <title>Rhodobacter veldkampii.</title>
        <authorList>
            <person name="Meyer T.E."/>
            <person name="Miller S."/>
            <person name="Lodha T."/>
            <person name="Gandham S."/>
            <person name="Chintalapati S."/>
            <person name="Chintalapati V.R."/>
        </authorList>
    </citation>
    <scope>NUCLEOTIDE SEQUENCE [LARGE SCALE GENOMIC DNA]</scope>
    <source>
        <strain evidence="2 3">DSM 11550</strain>
    </source>
</reference>
<dbReference type="AlphaFoldDB" id="A0A2T4JLR7"/>
<keyword evidence="1" id="KW-0732">Signal</keyword>
<feature type="signal peptide" evidence="1">
    <location>
        <begin position="1"/>
        <end position="18"/>
    </location>
</feature>
<gene>
    <name evidence="2" type="ORF">C5F46_02985</name>
</gene>
<keyword evidence="3" id="KW-1185">Reference proteome</keyword>
<proteinExistence type="predicted"/>
<evidence type="ECO:0000256" key="1">
    <source>
        <dbReference type="SAM" id="SignalP"/>
    </source>
</evidence>
<name>A0A2T4JLR7_9RHOB</name>
<evidence type="ECO:0000313" key="3">
    <source>
        <dbReference type="Proteomes" id="UP000241899"/>
    </source>
</evidence>
<sequence>MGKVLAMILRGKAGAALAALVIVAVAGCAGDGAKRGKVALGGGLLSGAVGTLVNERRGAGPAQDPGQLAAAALKSLPGPVMLAQIGPGAGYTVLGLYGENGDRRTYATPGEQAMVFRNGILVATRGYGNDLMSADPGAAGQLVRSRSAGSAERIWRYLDGNNVERPLRMNCAVQPGGTQAAQLGGRAVTVRQMNETCATGPLKIDNTYLVTDAGLILASRQWIGPGLGHVSLQVLRP</sequence>
<dbReference type="Proteomes" id="UP000241899">
    <property type="component" value="Unassembled WGS sequence"/>
</dbReference>
<dbReference type="PROSITE" id="PS51257">
    <property type="entry name" value="PROKAR_LIPOPROTEIN"/>
    <property type="match status" value="1"/>
</dbReference>
<dbReference type="Gene3D" id="2.40.360.10">
    <property type="entry name" value="YmcC-like"/>
    <property type="match status" value="1"/>
</dbReference>
<feature type="chain" id="PRO_5015773306" description="YjbF family lipoprotein" evidence="1">
    <location>
        <begin position="19"/>
        <end position="237"/>
    </location>
</feature>
<dbReference type="Pfam" id="PF11102">
    <property type="entry name" value="YjbF"/>
    <property type="match status" value="1"/>
</dbReference>
<evidence type="ECO:0000313" key="2">
    <source>
        <dbReference type="EMBL" id="PTE18845.1"/>
    </source>
</evidence>
<dbReference type="SUPFAM" id="SSF159270">
    <property type="entry name" value="YmcC-like"/>
    <property type="match status" value="1"/>
</dbReference>
<dbReference type="EMBL" id="PZKF01000004">
    <property type="protein sequence ID" value="PTE18845.1"/>
    <property type="molecule type" value="Genomic_DNA"/>
</dbReference>
<organism evidence="2 3">
    <name type="scientific">Phaeovulum veldkampii DSM 11550</name>
    <dbReference type="NCBI Taxonomy" id="1185920"/>
    <lineage>
        <taxon>Bacteria</taxon>
        <taxon>Pseudomonadati</taxon>
        <taxon>Pseudomonadota</taxon>
        <taxon>Alphaproteobacteria</taxon>
        <taxon>Rhodobacterales</taxon>
        <taxon>Paracoccaceae</taxon>
        <taxon>Phaeovulum</taxon>
    </lineage>
</organism>
<dbReference type="InterPro" id="IPR021308">
    <property type="entry name" value="GfcB"/>
</dbReference>